<evidence type="ECO:0000313" key="4">
    <source>
        <dbReference type="Proteomes" id="UP000184164"/>
    </source>
</evidence>
<keyword evidence="1" id="KW-0812">Transmembrane</keyword>
<dbReference type="GO" id="GO:0000155">
    <property type="term" value="F:phosphorelay sensor kinase activity"/>
    <property type="evidence" value="ECO:0007669"/>
    <property type="project" value="InterPro"/>
</dbReference>
<dbReference type="AlphaFoldDB" id="A0A1M5DA23"/>
<keyword evidence="3" id="KW-0808">Transferase</keyword>
<protein>
    <submittedName>
        <fullName evidence="3">Histidine kinase</fullName>
    </submittedName>
</protein>
<organism evidence="3 4">
    <name type="scientific">Mariniphaga anaerophila</name>
    <dbReference type="NCBI Taxonomy" id="1484053"/>
    <lineage>
        <taxon>Bacteria</taxon>
        <taxon>Pseudomonadati</taxon>
        <taxon>Bacteroidota</taxon>
        <taxon>Bacteroidia</taxon>
        <taxon>Marinilabiliales</taxon>
        <taxon>Prolixibacteraceae</taxon>
        <taxon>Mariniphaga</taxon>
    </lineage>
</organism>
<dbReference type="OrthoDB" id="9809908at2"/>
<reference evidence="3 4" key="1">
    <citation type="submission" date="2016-11" db="EMBL/GenBank/DDBJ databases">
        <authorList>
            <person name="Jaros S."/>
            <person name="Januszkiewicz K."/>
            <person name="Wedrychowicz H."/>
        </authorList>
    </citation>
    <scope>NUCLEOTIDE SEQUENCE [LARGE SCALE GENOMIC DNA]</scope>
    <source>
        <strain evidence="3 4">DSM 26910</strain>
    </source>
</reference>
<evidence type="ECO:0000256" key="1">
    <source>
        <dbReference type="SAM" id="Phobius"/>
    </source>
</evidence>
<gene>
    <name evidence="3" type="ORF">SAMN05444274_1074</name>
</gene>
<accession>A0A1M5DA23</accession>
<dbReference type="GO" id="GO:0016020">
    <property type="term" value="C:membrane"/>
    <property type="evidence" value="ECO:0007669"/>
    <property type="project" value="InterPro"/>
</dbReference>
<proteinExistence type="predicted"/>
<sequence>MPNTKRNKLIKPAIHIGFWFVSMLLTLLLFYYNENRVHFDLVILSKAFITNVGFALAVYVNLWVLIPKFLKRKNYIFYVFWLIVLLSFSSLFIHFLLIFPLRNILDVGIRFSSFDVNLHAAFFSATLIYVVTTSFLKFIKDWLTMQDLNLKLAKIEQQKLEAELKTLKGQLNPHFLFNSLNNIYSLALTNSEKVPGLLLQLADLMRHIIYESRANFIELDKEIEFVNNFIALQKIRAADDVDIQITTLGAIPNGKIAPLIFEPFIDNAFKHGLPGTEGNDFIKINFDFKSDNWITFSIKNNYEPVPNKNNRNSGIGLENVKQRLKHLYASSDYQLNIEHQNRIHSVKLHLKLK</sequence>
<dbReference type="InterPro" id="IPR036890">
    <property type="entry name" value="HATPase_C_sf"/>
</dbReference>
<dbReference type="Gene3D" id="3.30.565.10">
    <property type="entry name" value="Histidine kinase-like ATPase, C-terminal domain"/>
    <property type="match status" value="1"/>
</dbReference>
<feature type="transmembrane region" description="Helical" evidence="1">
    <location>
        <begin position="78"/>
        <end position="99"/>
    </location>
</feature>
<dbReference type="SUPFAM" id="SSF55874">
    <property type="entry name" value="ATPase domain of HSP90 chaperone/DNA topoisomerase II/histidine kinase"/>
    <property type="match status" value="1"/>
</dbReference>
<feature type="transmembrane region" description="Helical" evidence="1">
    <location>
        <begin position="12"/>
        <end position="31"/>
    </location>
</feature>
<dbReference type="STRING" id="1484053.SAMN05444274_1074"/>
<evidence type="ECO:0000259" key="2">
    <source>
        <dbReference type="Pfam" id="PF06580"/>
    </source>
</evidence>
<dbReference type="InterPro" id="IPR010559">
    <property type="entry name" value="Sig_transdc_His_kin_internal"/>
</dbReference>
<feature type="transmembrane region" description="Helical" evidence="1">
    <location>
        <begin position="119"/>
        <end position="139"/>
    </location>
</feature>
<name>A0A1M5DA23_9BACT</name>
<keyword evidence="1" id="KW-1133">Transmembrane helix</keyword>
<dbReference type="Proteomes" id="UP000184164">
    <property type="component" value="Unassembled WGS sequence"/>
</dbReference>
<keyword evidence="4" id="KW-1185">Reference proteome</keyword>
<dbReference type="Pfam" id="PF06580">
    <property type="entry name" value="His_kinase"/>
    <property type="match status" value="1"/>
</dbReference>
<keyword evidence="1" id="KW-0472">Membrane</keyword>
<dbReference type="RefSeq" id="WP_073002637.1">
    <property type="nucleotide sequence ID" value="NZ_FQUM01000007.1"/>
</dbReference>
<keyword evidence="3" id="KW-0418">Kinase</keyword>
<evidence type="ECO:0000313" key="3">
    <source>
        <dbReference type="EMBL" id="SHF63787.1"/>
    </source>
</evidence>
<dbReference type="InterPro" id="IPR050640">
    <property type="entry name" value="Bact_2-comp_sensor_kinase"/>
</dbReference>
<dbReference type="PANTHER" id="PTHR34220">
    <property type="entry name" value="SENSOR HISTIDINE KINASE YPDA"/>
    <property type="match status" value="1"/>
</dbReference>
<dbReference type="PANTHER" id="PTHR34220:SF7">
    <property type="entry name" value="SENSOR HISTIDINE KINASE YPDA"/>
    <property type="match status" value="1"/>
</dbReference>
<feature type="domain" description="Signal transduction histidine kinase internal region" evidence="2">
    <location>
        <begin position="162"/>
        <end position="239"/>
    </location>
</feature>
<dbReference type="EMBL" id="FQUM01000007">
    <property type="protein sequence ID" value="SHF63787.1"/>
    <property type="molecule type" value="Genomic_DNA"/>
</dbReference>
<feature type="transmembrane region" description="Helical" evidence="1">
    <location>
        <begin position="43"/>
        <end position="66"/>
    </location>
</feature>